<dbReference type="HAMAP" id="MF_00227">
    <property type="entry name" value="RNase_P"/>
    <property type="match status" value="1"/>
</dbReference>
<name>A0A5A8F642_9BACT</name>
<protein>
    <recommendedName>
        <fullName evidence="7 8">Ribonuclease P protein component</fullName>
        <shortName evidence="7">RNase P protein</shortName>
        <shortName evidence="7">RNaseP protein</shortName>
        <ecNumber evidence="7 8">3.1.26.5</ecNumber>
    </recommendedName>
    <alternativeName>
        <fullName evidence="7">Protein C5</fullName>
    </alternativeName>
</protein>
<evidence type="ECO:0000313" key="9">
    <source>
        <dbReference type="EMBL" id="KAA0259015.1"/>
    </source>
</evidence>
<evidence type="ECO:0000256" key="1">
    <source>
        <dbReference type="ARBA" id="ARBA00002663"/>
    </source>
</evidence>
<dbReference type="PROSITE" id="PS00648">
    <property type="entry name" value="RIBONUCLEASE_P"/>
    <property type="match status" value="1"/>
</dbReference>
<dbReference type="OrthoDB" id="9810867at2"/>
<comment type="caution">
    <text evidence="9">The sequence shown here is derived from an EMBL/GenBank/DDBJ whole genome shotgun (WGS) entry which is preliminary data.</text>
</comment>
<dbReference type="GO" id="GO:0000049">
    <property type="term" value="F:tRNA binding"/>
    <property type="evidence" value="ECO:0007669"/>
    <property type="project" value="UniProtKB-UniRule"/>
</dbReference>
<evidence type="ECO:0000313" key="10">
    <source>
        <dbReference type="Proteomes" id="UP000322876"/>
    </source>
</evidence>
<comment type="catalytic activity">
    <reaction evidence="7">
        <text>Endonucleolytic cleavage of RNA, removing 5'-extranucleotides from tRNA precursor.</text>
        <dbReference type="EC" id="3.1.26.5"/>
    </reaction>
</comment>
<accession>A0A5A8F642</accession>
<sequence>MKFTFKKDERLRKKKEFDNVFANGRWIKGCFVNVCYTFSKGRKAGFVVSKKISKKAVVRNKVKRRLREIFRLNKYSLPDNVHLVIIAKRGVEKANFSELENDVKQIFQEINNQAN</sequence>
<dbReference type="RefSeq" id="WP_149265773.1">
    <property type="nucleotide sequence ID" value="NZ_VFJB01000003.1"/>
</dbReference>
<evidence type="ECO:0000256" key="7">
    <source>
        <dbReference type="HAMAP-Rule" id="MF_00227"/>
    </source>
</evidence>
<dbReference type="GO" id="GO:0004526">
    <property type="term" value="F:ribonuclease P activity"/>
    <property type="evidence" value="ECO:0007669"/>
    <property type="project" value="UniProtKB-UniRule"/>
</dbReference>
<keyword evidence="6 7" id="KW-0694">RNA-binding</keyword>
<reference evidence="9 10" key="1">
    <citation type="submission" date="2019-06" db="EMBL/GenBank/DDBJ databases">
        <title>Genomic insights into carbon and energy metabolism of Deferribacter autotrophicus revealed new metabolic traits in the phylum Deferribacteres.</title>
        <authorList>
            <person name="Slobodkin A.I."/>
            <person name="Slobodkina G.B."/>
            <person name="Allioux M."/>
            <person name="Alain K."/>
            <person name="Jebbar M."/>
            <person name="Shadrin V."/>
            <person name="Kublanov I.V."/>
            <person name="Toshchakov S.V."/>
            <person name="Bonch-Osmolovskaya E.A."/>
        </authorList>
    </citation>
    <scope>NUCLEOTIDE SEQUENCE [LARGE SCALE GENOMIC DNA]</scope>
    <source>
        <strain evidence="9 10">SL50</strain>
    </source>
</reference>
<organism evidence="9 10">
    <name type="scientific">Deferribacter autotrophicus</name>
    <dbReference type="NCBI Taxonomy" id="500465"/>
    <lineage>
        <taxon>Bacteria</taxon>
        <taxon>Pseudomonadati</taxon>
        <taxon>Deferribacterota</taxon>
        <taxon>Deferribacteres</taxon>
        <taxon>Deferribacterales</taxon>
        <taxon>Deferribacteraceae</taxon>
        <taxon>Deferribacter</taxon>
    </lineage>
</organism>
<dbReference type="SUPFAM" id="SSF54211">
    <property type="entry name" value="Ribosomal protein S5 domain 2-like"/>
    <property type="match status" value="1"/>
</dbReference>
<comment type="subunit">
    <text evidence="7">Consists of a catalytic RNA component (M1 or rnpB) and a protein subunit.</text>
</comment>
<comment type="function">
    <text evidence="1 7">RNaseP catalyzes the removal of the 5'-leader sequence from pre-tRNA to produce the mature 5'-terminus. It can also cleave other RNA substrates such as 4.5S RNA. The protein component plays an auxiliary but essential role in vivo by binding to the 5'-leader sequence and broadening the substrate specificity of the ribozyme.</text>
</comment>
<evidence type="ECO:0000256" key="6">
    <source>
        <dbReference type="ARBA" id="ARBA00022884"/>
    </source>
</evidence>
<dbReference type="NCBIfam" id="TIGR00188">
    <property type="entry name" value="rnpA"/>
    <property type="match status" value="1"/>
</dbReference>
<dbReference type="EMBL" id="VFJB01000003">
    <property type="protein sequence ID" value="KAA0259015.1"/>
    <property type="molecule type" value="Genomic_DNA"/>
</dbReference>
<proteinExistence type="inferred from homology"/>
<keyword evidence="5 7" id="KW-0378">Hydrolase</keyword>
<keyword evidence="4 7" id="KW-0255">Endonuclease</keyword>
<evidence type="ECO:0000256" key="8">
    <source>
        <dbReference type="NCBIfam" id="TIGR00188"/>
    </source>
</evidence>
<dbReference type="GO" id="GO:0001682">
    <property type="term" value="P:tRNA 5'-leader removal"/>
    <property type="evidence" value="ECO:0007669"/>
    <property type="project" value="UniProtKB-UniRule"/>
</dbReference>
<dbReference type="InterPro" id="IPR014721">
    <property type="entry name" value="Ribsml_uS5_D2-typ_fold_subgr"/>
</dbReference>
<dbReference type="EC" id="3.1.26.5" evidence="7 8"/>
<comment type="similarity">
    <text evidence="7">Belongs to the RnpA family.</text>
</comment>
<dbReference type="InterPro" id="IPR020568">
    <property type="entry name" value="Ribosomal_Su5_D2-typ_SF"/>
</dbReference>
<evidence type="ECO:0000256" key="4">
    <source>
        <dbReference type="ARBA" id="ARBA00022759"/>
    </source>
</evidence>
<keyword evidence="3 7" id="KW-0540">Nuclease</keyword>
<dbReference type="InterPro" id="IPR000100">
    <property type="entry name" value="RNase_P"/>
</dbReference>
<evidence type="ECO:0000256" key="5">
    <source>
        <dbReference type="ARBA" id="ARBA00022801"/>
    </source>
</evidence>
<evidence type="ECO:0000256" key="3">
    <source>
        <dbReference type="ARBA" id="ARBA00022722"/>
    </source>
</evidence>
<dbReference type="PANTHER" id="PTHR33992:SF1">
    <property type="entry name" value="RIBONUCLEASE P PROTEIN COMPONENT"/>
    <property type="match status" value="1"/>
</dbReference>
<dbReference type="AlphaFoldDB" id="A0A5A8F642"/>
<dbReference type="GO" id="GO:0030677">
    <property type="term" value="C:ribonuclease P complex"/>
    <property type="evidence" value="ECO:0007669"/>
    <property type="project" value="TreeGrafter"/>
</dbReference>
<keyword evidence="10" id="KW-1185">Reference proteome</keyword>
<dbReference type="Gene3D" id="3.30.230.10">
    <property type="match status" value="1"/>
</dbReference>
<dbReference type="PANTHER" id="PTHR33992">
    <property type="entry name" value="RIBONUCLEASE P PROTEIN COMPONENT"/>
    <property type="match status" value="1"/>
</dbReference>
<keyword evidence="2 7" id="KW-0819">tRNA processing</keyword>
<dbReference type="InterPro" id="IPR020539">
    <property type="entry name" value="RNase_P_CS"/>
</dbReference>
<evidence type="ECO:0000256" key="2">
    <source>
        <dbReference type="ARBA" id="ARBA00022694"/>
    </source>
</evidence>
<dbReference type="Proteomes" id="UP000322876">
    <property type="component" value="Unassembled WGS sequence"/>
</dbReference>
<gene>
    <name evidence="7 9" type="primary">rnpA</name>
    <name evidence="9" type="ORF">FHQ18_03430</name>
</gene>
<dbReference type="Pfam" id="PF00825">
    <property type="entry name" value="Ribonuclease_P"/>
    <property type="match status" value="1"/>
</dbReference>
<dbReference type="GO" id="GO:0042781">
    <property type="term" value="F:3'-tRNA processing endoribonuclease activity"/>
    <property type="evidence" value="ECO:0007669"/>
    <property type="project" value="TreeGrafter"/>
</dbReference>